<reference evidence="1 2" key="1">
    <citation type="submission" date="2019-03" db="EMBL/GenBank/DDBJ databases">
        <title>Genomic Encyclopedia of Type Strains, Phase IV (KMG-IV): sequencing the most valuable type-strain genomes for metagenomic binning, comparative biology and taxonomic classification.</title>
        <authorList>
            <person name="Goeker M."/>
        </authorList>
    </citation>
    <scope>NUCLEOTIDE SEQUENCE [LARGE SCALE GENOMIC DNA]</scope>
    <source>
        <strain evidence="1 2">DSM 45934</strain>
    </source>
</reference>
<comment type="caution">
    <text evidence="1">The sequence shown here is derived from an EMBL/GenBank/DDBJ whole genome shotgun (WGS) entry which is preliminary data.</text>
</comment>
<protein>
    <submittedName>
        <fullName evidence="1">Uncharacterized protein</fullName>
    </submittedName>
</protein>
<evidence type="ECO:0000313" key="1">
    <source>
        <dbReference type="EMBL" id="TCO61977.1"/>
    </source>
</evidence>
<proteinExistence type="predicted"/>
<evidence type="ECO:0000313" key="2">
    <source>
        <dbReference type="Proteomes" id="UP000295680"/>
    </source>
</evidence>
<dbReference type="AlphaFoldDB" id="A0A4R2JSB1"/>
<dbReference type="EMBL" id="SLWS01000002">
    <property type="protein sequence ID" value="TCO61977.1"/>
    <property type="molecule type" value="Genomic_DNA"/>
</dbReference>
<accession>A0A4R2JSB1</accession>
<sequence>MPDQRTSIHLAAEYGAQSMQTLHEWAVWALDRIDQATPADRPAEHSG</sequence>
<name>A0A4R2JSB1_9PSEU</name>
<dbReference type="Proteomes" id="UP000295680">
    <property type="component" value="Unassembled WGS sequence"/>
</dbReference>
<organism evidence="1 2">
    <name type="scientific">Actinocrispum wychmicini</name>
    <dbReference type="NCBI Taxonomy" id="1213861"/>
    <lineage>
        <taxon>Bacteria</taxon>
        <taxon>Bacillati</taxon>
        <taxon>Actinomycetota</taxon>
        <taxon>Actinomycetes</taxon>
        <taxon>Pseudonocardiales</taxon>
        <taxon>Pseudonocardiaceae</taxon>
        <taxon>Actinocrispum</taxon>
    </lineage>
</organism>
<gene>
    <name evidence="1" type="ORF">EV192_102114</name>
</gene>
<keyword evidence="2" id="KW-1185">Reference proteome</keyword>
<dbReference type="RefSeq" id="WP_165960304.1">
    <property type="nucleotide sequence ID" value="NZ_SLWS01000002.1"/>
</dbReference>